<dbReference type="Gramene" id="Bo2g104620.1">
    <property type="protein sequence ID" value="Bo2g104620.1"/>
    <property type="gene ID" value="Bo2g104620"/>
</dbReference>
<evidence type="ECO:0000313" key="1">
    <source>
        <dbReference type="EnsemblPlants" id="Bo2g104620.1"/>
    </source>
</evidence>
<protein>
    <recommendedName>
        <fullName evidence="3">DUF1985 domain-containing protein</fullName>
    </recommendedName>
</protein>
<dbReference type="Proteomes" id="UP000032141">
    <property type="component" value="Chromosome C2"/>
</dbReference>
<organism evidence="1 2">
    <name type="scientific">Brassica oleracea var. oleracea</name>
    <dbReference type="NCBI Taxonomy" id="109376"/>
    <lineage>
        <taxon>Eukaryota</taxon>
        <taxon>Viridiplantae</taxon>
        <taxon>Streptophyta</taxon>
        <taxon>Embryophyta</taxon>
        <taxon>Tracheophyta</taxon>
        <taxon>Spermatophyta</taxon>
        <taxon>Magnoliopsida</taxon>
        <taxon>eudicotyledons</taxon>
        <taxon>Gunneridae</taxon>
        <taxon>Pentapetalae</taxon>
        <taxon>rosids</taxon>
        <taxon>malvids</taxon>
        <taxon>Brassicales</taxon>
        <taxon>Brassicaceae</taxon>
        <taxon>Brassiceae</taxon>
        <taxon>Brassica</taxon>
    </lineage>
</organism>
<reference evidence="1 2" key="1">
    <citation type="journal article" date="2014" name="Genome Biol.">
        <title>Transcriptome and methylome profiling reveals relics of genome dominance in the mesopolyploid Brassica oleracea.</title>
        <authorList>
            <person name="Parkin I.A."/>
            <person name="Koh C."/>
            <person name="Tang H."/>
            <person name="Robinson S.J."/>
            <person name="Kagale S."/>
            <person name="Clarke W.E."/>
            <person name="Town C.D."/>
            <person name="Nixon J."/>
            <person name="Krishnakumar V."/>
            <person name="Bidwell S.L."/>
            <person name="Denoeud F."/>
            <person name="Belcram H."/>
            <person name="Links M.G."/>
            <person name="Just J."/>
            <person name="Clarke C."/>
            <person name="Bender T."/>
            <person name="Huebert T."/>
            <person name="Mason A.S."/>
            <person name="Pires J.C."/>
            <person name="Barker G."/>
            <person name="Moore J."/>
            <person name="Walley P.G."/>
            <person name="Manoli S."/>
            <person name="Batley J."/>
            <person name="Edwards D."/>
            <person name="Nelson M.N."/>
            <person name="Wang X."/>
            <person name="Paterson A.H."/>
            <person name="King G."/>
            <person name="Bancroft I."/>
            <person name="Chalhoub B."/>
            <person name="Sharpe A.G."/>
        </authorList>
    </citation>
    <scope>NUCLEOTIDE SEQUENCE</scope>
    <source>
        <strain evidence="1 2">cv. TO1000</strain>
    </source>
</reference>
<proteinExistence type="predicted"/>
<dbReference type="EnsemblPlants" id="Bo2g104620.1">
    <property type="protein sequence ID" value="Bo2g104620.1"/>
    <property type="gene ID" value="Bo2g104620"/>
</dbReference>
<sequence>MKPRLVELRCRRPKSSLEVFQSVRLCGRLPGSRQKTDLPALPQRVYTLGEEPLALKSISYHTDDSKLFTALKRALNDDEYEELNESKLGVFIKFKEMNFGWVSRLVHYMLSFQLNIKKKYELWSLIGPQPVRFSLLEFEHITGLN</sequence>
<evidence type="ECO:0008006" key="3">
    <source>
        <dbReference type="Google" id="ProtNLM"/>
    </source>
</evidence>
<reference evidence="1" key="2">
    <citation type="submission" date="2015-03" db="UniProtKB">
        <authorList>
            <consortium name="EnsemblPlants"/>
        </authorList>
    </citation>
    <scope>IDENTIFICATION</scope>
</reference>
<evidence type="ECO:0000313" key="2">
    <source>
        <dbReference type="Proteomes" id="UP000032141"/>
    </source>
</evidence>
<dbReference type="HOGENOM" id="CLU_1789534_0_0_1"/>
<keyword evidence="2" id="KW-1185">Reference proteome</keyword>
<dbReference type="AlphaFoldDB" id="A0A0D3ASP1"/>
<dbReference type="PANTHER" id="PTHR48449:SF1">
    <property type="entry name" value="DUF1985 DOMAIN-CONTAINING PROTEIN"/>
    <property type="match status" value="1"/>
</dbReference>
<dbReference type="PANTHER" id="PTHR48449">
    <property type="entry name" value="DUF1985 DOMAIN-CONTAINING PROTEIN"/>
    <property type="match status" value="1"/>
</dbReference>
<accession>A0A0D3ASP1</accession>
<name>A0A0D3ASP1_BRAOL</name>